<accession>A0A1D8NNT2</accession>
<evidence type="ECO:0000313" key="1">
    <source>
        <dbReference type="EMBL" id="AOW07286.1"/>
    </source>
</evidence>
<organism evidence="1 2">
    <name type="scientific">Yarrowia lipolytica</name>
    <name type="common">Candida lipolytica</name>
    <dbReference type="NCBI Taxonomy" id="4952"/>
    <lineage>
        <taxon>Eukaryota</taxon>
        <taxon>Fungi</taxon>
        <taxon>Dikarya</taxon>
        <taxon>Ascomycota</taxon>
        <taxon>Saccharomycotina</taxon>
        <taxon>Dipodascomycetes</taxon>
        <taxon>Dipodascales</taxon>
        <taxon>Dipodascales incertae sedis</taxon>
        <taxon>Yarrowia</taxon>
    </lineage>
</organism>
<reference evidence="1 2" key="1">
    <citation type="journal article" date="2016" name="PLoS ONE">
        <title>Sequence Assembly of Yarrowia lipolytica Strain W29/CLIB89 Shows Transposable Element Diversity.</title>
        <authorList>
            <person name="Magnan C."/>
            <person name="Yu J."/>
            <person name="Chang I."/>
            <person name="Jahn E."/>
            <person name="Kanomata Y."/>
            <person name="Wu J."/>
            <person name="Zeller M."/>
            <person name="Oakes M."/>
            <person name="Baldi P."/>
            <person name="Sandmeyer S."/>
        </authorList>
    </citation>
    <scope>NUCLEOTIDE SEQUENCE [LARGE SCALE GENOMIC DNA]</scope>
    <source>
        <strain evidence="2">CLIB89(W29)</strain>
    </source>
</reference>
<proteinExistence type="predicted"/>
<sequence length="156" mass="17370">MSRRGFSAWGGFWVEVNSAQLWVQTCCSTWTSGAVVVGLTCGRRLYQWLRIYLASSSARTNTYYNLAARFKKPALPLVSSYLVLTTHVRVVLQLTVIFIVSAWCHTSRWFKGGFIATHHQTSAGGHGRCYEGLAEQGQKIHLTWALGNTNSITVPS</sequence>
<dbReference type="GeneID" id="94583997"/>
<protein>
    <submittedName>
        <fullName evidence="1">Uncharacterized protein</fullName>
    </submittedName>
</protein>
<dbReference type="AlphaFoldDB" id="A0A1D8NNT2"/>
<name>A0A1D8NNT2_YARLL</name>
<dbReference type="EMBL" id="CP017558">
    <property type="protein sequence ID" value="AOW07286.1"/>
    <property type="molecule type" value="Genomic_DNA"/>
</dbReference>
<evidence type="ECO:0000313" key="2">
    <source>
        <dbReference type="Proteomes" id="UP000182444"/>
    </source>
</evidence>
<dbReference type="Proteomes" id="UP000182444">
    <property type="component" value="Chromosome 1F"/>
</dbReference>
<dbReference type="RefSeq" id="XP_068139519.1">
    <property type="nucleotide sequence ID" value="XM_068283418.1"/>
</dbReference>
<dbReference type="VEuPathDB" id="FungiDB:YALI1_F22504g"/>
<gene>
    <name evidence="1" type="ORF">YALI1_F22504g</name>
</gene>